<protein>
    <submittedName>
        <fullName evidence="1">Uncharacterized protein</fullName>
    </submittedName>
</protein>
<dbReference type="Proteomes" id="UP000018144">
    <property type="component" value="Unassembled WGS sequence"/>
</dbReference>
<sequence length="186" mass="20508">MISLSTLLYSNAKLWRQKSTNGQLQPHLNSFNPPQPPHLGTSTLGLSHLFNPQYYQAFDNFPSPAEADPVFTNNNYYYQYLTDQSHAAPIANTRPPNPAFDAAAFGSSHDDTGNDIVNASVVDPFADGPSASAVIEMWLVDSPQPIFRLGCSWSTSRSSSYSGLTDSEFTLDLRIFVSIGLWFIHS</sequence>
<organism evidence="1 2">
    <name type="scientific">Pyronema omphalodes (strain CBS 100304)</name>
    <name type="common">Pyronema confluens</name>
    <dbReference type="NCBI Taxonomy" id="1076935"/>
    <lineage>
        <taxon>Eukaryota</taxon>
        <taxon>Fungi</taxon>
        <taxon>Dikarya</taxon>
        <taxon>Ascomycota</taxon>
        <taxon>Pezizomycotina</taxon>
        <taxon>Pezizomycetes</taxon>
        <taxon>Pezizales</taxon>
        <taxon>Pyronemataceae</taxon>
        <taxon>Pyronema</taxon>
    </lineage>
</organism>
<accession>U4LFP9</accession>
<proteinExistence type="predicted"/>
<reference evidence="1 2" key="1">
    <citation type="journal article" date="2013" name="PLoS Genet.">
        <title>The genome and development-dependent transcriptomes of Pyronema confluens: a window into fungal evolution.</title>
        <authorList>
            <person name="Traeger S."/>
            <person name="Altegoer F."/>
            <person name="Freitag M."/>
            <person name="Gabaldon T."/>
            <person name="Kempken F."/>
            <person name="Kumar A."/>
            <person name="Marcet-Houben M."/>
            <person name="Poggeler S."/>
            <person name="Stajich J.E."/>
            <person name="Nowrousian M."/>
        </authorList>
    </citation>
    <scope>NUCLEOTIDE SEQUENCE [LARGE SCALE GENOMIC DNA]</scope>
    <source>
        <strain evidence="2">CBS 100304</strain>
        <tissue evidence="1">Vegetative mycelium</tissue>
    </source>
</reference>
<dbReference type="AlphaFoldDB" id="U4LFP9"/>
<evidence type="ECO:0000313" key="2">
    <source>
        <dbReference type="Proteomes" id="UP000018144"/>
    </source>
</evidence>
<evidence type="ECO:0000313" key="1">
    <source>
        <dbReference type="EMBL" id="CCX30342.1"/>
    </source>
</evidence>
<name>U4LFP9_PYROM</name>
<dbReference type="EMBL" id="HF935439">
    <property type="protein sequence ID" value="CCX30342.1"/>
    <property type="molecule type" value="Genomic_DNA"/>
</dbReference>
<keyword evidence="2" id="KW-1185">Reference proteome</keyword>
<gene>
    <name evidence="1" type="ORF">PCON_08539</name>
</gene>